<dbReference type="SUPFAM" id="SSF52141">
    <property type="entry name" value="Uracil-DNA glycosylase-like"/>
    <property type="match status" value="1"/>
</dbReference>
<dbReference type="Pfam" id="PF03167">
    <property type="entry name" value="UDG"/>
    <property type="match status" value="1"/>
</dbReference>
<dbReference type="SMART" id="SM00987">
    <property type="entry name" value="UreE_C"/>
    <property type="match status" value="1"/>
</dbReference>
<dbReference type="CDD" id="cd10032">
    <property type="entry name" value="UDG-F6_HDG"/>
    <property type="match status" value="1"/>
</dbReference>
<evidence type="ECO:0000313" key="3">
    <source>
        <dbReference type="Proteomes" id="UP000824007"/>
    </source>
</evidence>
<dbReference type="SMART" id="SM00986">
    <property type="entry name" value="UDG"/>
    <property type="match status" value="1"/>
</dbReference>
<evidence type="ECO:0000313" key="2">
    <source>
        <dbReference type="EMBL" id="HIY61655.1"/>
    </source>
</evidence>
<organism evidence="2 3">
    <name type="scientific">Candidatus Eisenbergiella pullistercoris</name>
    <dbReference type="NCBI Taxonomy" id="2838555"/>
    <lineage>
        <taxon>Bacteria</taxon>
        <taxon>Bacillati</taxon>
        <taxon>Bacillota</taxon>
        <taxon>Clostridia</taxon>
        <taxon>Lachnospirales</taxon>
        <taxon>Lachnospiraceae</taxon>
        <taxon>Eisenbergiella</taxon>
    </lineage>
</organism>
<name>A0A9D1YRA8_9FIRM</name>
<dbReference type="Gene3D" id="3.40.470.10">
    <property type="entry name" value="Uracil-DNA glycosylase-like domain"/>
    <property type="match status" value="1"/>
</dbReference>
<protein>
    <submittedName>
        <fullName evidence="2">DNA-deoxyinosine glycosylase</fullName>
        <ecNumber evidence="2">3.2.2.15</ecNumber>
    </submittedName>
</protein>
<dbReference type="InterPro" id="IPR036895">
    <property type="entry name" value="Uracil-DNA_glycosylase-like_sf"/>
</dbReference>
<evidence type="ECO:0000259" key="1">
    <source>
        <dbReference type="SMART" id="SM00986"/>
    </source>
</evidence>
<keyword evidence="2" id="KW-0378">Hydrolase</keyword>
<feature type="domain" description="Uracil-DNA glycosylase-like" evidence="1">
    <location>
        <begin position="44"/>
        <end position="194"/>
    </location>
</feature>
<dbReference type="InterPro" id="IPR026353">
    <property type="entry name" value="Hypoxan-DNA_Glyclase"/>
</dbReference>
<keyword evidence="2" id="KW-0326">Glycosidase</keyword>
<dbReference type="AlphaFoldDB" id="A0A9D1YRA8"/>
<dbReference type="Proteomes" id="UP000824007">
    <property type="component" value="Unassembled WGS sequence"/>
</dbReference>
<dbReference type="GO" id="GO:0033958">
    <property type="term" value="F:DNA-deoxyinosine glycosylase activity"/>
    <property type="evidence" value="ECO:0007669"/>
    <property type="project" value="UniProtKB-EC"/>
</dbReference>
<sequence>MKGELSPSRVLNAAGYERAVHERAVHEQAVHKQAAYERVVHEFAPVYDGASRILILGTFPSVRSREQHFYYGHPQNRFWKVLAALLKAETPGTIPEKTRFLLENRIAVWDVIASCEIVGSSDSSIRKVQANDIAGLLQKSRISAVYANGSAAARLYRKYCLPSAGTEAVCLPSTSPANAAWSLPRLTEAWRVILPELSEQDDPGWFD</sequence>
<dbReference type="EMBL" id="DXDD01000166">
    <property type="protein sequence ID" value="HIY61655.1"/>
    <property type="molecule type" value="Genomic_DNA"/>
</dbReference>
<reference evidence="2" key="2">
    <citation type="submission" date="2021-04" db="EMBL/GenBank/DDBJ databases">
        <authorList>
            <person name="Gilroy R."/>
        </authorList>
    </citation>
    <scope>NUCLEOTIDE SEQUENCE</scope>
    <source>
        <strain evidence="2">ChiSxjej3B15-24422</strain>
    </source>
</reference>
<comment type="caution">
    <text evidence="2">The sequence shown here is derived from an EMBL/GenBank/DDBJ whole genome shotgun (WGS) entry which is preliminary data.</text>
</comment>
<proteinExistence type="predicted"/>
<accession>A0A9D1YRA8</accession>
<gene>
    <name evidence="2" type="ORF">H9831_13430</name>
</gene>
<reference evidence="2" key="1">
    <citation type="journal article" date="2021" name="PeerJ">
        <title>Extensive microbial diversity within the chicken gut microbiome revealed by metagenomics and culture.</title>
        <authorList>
            <person name="Gilroy R."/>
            <person name="Ravi A."/>
            <person name="Getino M."/>
            <person name="Pursley I."/>
            <person name="Horton D.L."/>
            <person name="Alikhan N.F."/>
            <person name="Baker D."/>
            <person name="Gharbi K."/>
            <person name="Hall N."/>
            <person name="Watson M."/>
            <person name="Adriaenssens E.M."/>
            <person name="Foster-Nyarko E."/>
            <person name="Jarju S."/>
            <person name="Secka A."/>
            <person name="Antonio M."/>
            <person name="Oren A."/>
            <person name="Chaudhuri R.R."/>
            <person name="La Ragione R."/>
            <person name="Hildebrand F."/>
            <person name="Pallen M.J."/>
        </authorList>
    </citation>
    <scope>NUCLEOTIDE SEQUENCE</scope>
    <source>
        <strain evidence="2">ChiSxjej3B15-24422</strain>
    </source>
</reference>
<dbReference type="InterPro" id="IPR005122">
    <property type="entry name" value="Uracil-DNA_glycosylase-like"/>
</dbReference>
<dbReference type="EC" id="3.2.2.15" evidence="2"/>
<dbReference type="NCBIfam" id="TIGR04274">
    <property type="entry name" value="hypoxanDNAglyco"/>
    <property type="match status" value="1"/>
</dbReference>